<accession>A0A562VJK1</accession>
<dbReference type="Pfam" id="PF00448">
    <property type="entry name" value="SRP54"/>
    <property type="match status" value="1"/>
</dbReference>
<evidence type="ECO:0000256" key="13">
    <source>
        <dbReference type="NCBIfam" id="TIGR03499"/>
    </source>
</evidence>
<dbReference type="CDD" id="cd17873">
    <property type="entry name" value="FlhF"/>
    <property type="match status" value="1"/>
</dbReference>
<feature type="compositionally biased region" description="Basic and acidic residues" evidence="14">
    <location>
        <begin position="65"/>
        <end position="79"/>
    </location>
</feature>
<keyword evidence="7" id="KW-1005">Bacterial flagellum biogenesis</keyword>
<feature type="region of interest" description="Disordered" evidence="14">
    <location>
        <begin position="58"/>
        <end position="79"/>
    </location>
</feature>
<evidence type="ECO:0000256" key="1">
    <source>
        <dbReference type="ARBA" id="ARBA00004413"/>
    </source>
</evidence>
<keyword evidence="17" id="KW-0969">Cilium</keyword>
<keyword evidence="10" id="KW-0472">Membrane</keyword>
<dbReference type="GO" id="GO:0044781">
    <property type="term" value="P:bacterial-type flagellum organization"/>
    <property type="evidence" value="ECO:0007669"/>
    <property type="project" value="UniProtKB-UniRule"/>
</dbReference>
<protein>
    <recommendedName>
        <fullName evidence="3 13">Flagellar biosynthesis protein FlhF</fullName>
    </recommendedName>
</protein>
<dbReference type="GO" id="GO:0005047">
    <property type="term" value="F:signal recognition particle binding"/>
    <property type="evidence" value="ECO:0007669"/>
    <property type="project" value="TreeGrafter"/>
</dbReference>
<dbReference type="GO" id="GO:0003924">
    <property type="term" value="F:GTPase activity"/>
    <property type="evidence" value="ECO:0007669"/>
    <property type="project" value="UniProtKB-UniRule"/>
</dbReference>
<dbReference type="InterPro" id="IPR047040">
    <property type="entry name" value="FlhF__GTPase_dom"/>
</dbReference>
<dbReference type="GO" id="GO:0015031">
    <property type="term" value="P:protein transport"/>
    <property type="evidence" value="ECO:0007669"/>
    <property type="project" value="UniProtKB-KW"/>
</dbReference>
<keyword evidence="17" id="KW-0966">Cell projection</keyword>
<evidence type="ECO:0000256" key="9">
    <source>
        <dbReference type="ARBA" id="ARBA00023134"/>
    </source>
</evidence>
<evidence type="ECO:0000259" key="15">
    <source>
        <dbReference type="SMART" id="SM00382"/>
    </source>
</evidence>
<proteinExistence type="inferred from homology"/>
<evidence type="ECO:0000256" key="3">
    <source>
        <dbReference type="ARBA" id="ARBA00014919"/>
    </source>
</evidence>
<dbReference type="InterPro" id="IPR000897">
    <property type="entry name" value="SRP54_GTPase_dom"/>
</dbReference>
<dbReference type="SUPFAM" id="SSF52540">
    <property type="entry name" value="P-loop containing nucleoside triphosphate hydrolases"/>
    <property type="match status" value="1"/>
</dbReference>
<organism evidence="17 18">
    <name type="scientific">Geobacter argillaceus</name>
    <dbReference type="NCBI Taxonomy" id="345631"/>
    <lineage>
        <taxon>Bacteria</taxon>
        <taxon>Pseudomonadati</taxon>
        <taxon>Thermodesulfobacteriota</taxon>
        <taxon>Desulfuromonadia</taxon>
        <taxon>Geobacterales</taxon>
        <taxon>Geobacteraceae</taxon>
        <taxon>Geobacter</taxon>
    </lineage>
</organism>
<dbReference type="GO" id="GO:0006614">
    <property type="term" value="P:SRP-dependent cotranslational protein targeting to membrane"/>
    <property type="evidence" value="ECO:0007669"/>
    <property type="project" value="UniProtKB-UniRule"/>
</dbReference>
<dbReference type="RefSeq" id="WP_145023827.1">
    <property type="nucleotide sequence ID" value="NZ_VLLN01000018.1"/>
</dbReference>
<dbReference type="Proteomes" id="UP000319449">
    <property type="component" value="Unassembled WGS sequence"/>
</dbReference>
<sequence>MLVKTFRAGDMAEALKMVKAELGADAMILSSRKERKKGIMGIFSKPYFEITAALDQRPATPRANPYREKEARELSTREEFQNSMLGPLARELRELRDKVEKLTTREPVPADPPAGSAAVVEPAIVPTSPAAVPGAVASRFSKEDLDDIKKYLMNVVTTREKRSVVPVTFPREERGGAESIDADELGGEYQSNLERLAAELKSGGVADDAAAVLIDYIRPTAERGEDMEELRYSMFEAFANTIKCTGPLRLRKDSPRIIALVGPTGVGKTTTTAKLAAHYAMHKGANVALVTIDNFRVGAVEQLKTYSRIMDIPIDVANTPDELKSCVETHRDKDLILIDTAGRSPKDQEKLEELRSFLNSAQGVEIHLCLSATTKDKELDDIVSRFSGLAVNRVLFTKLDESETLGCIVNTHVRHKLPLSYFTNGQMVPEDIVVASPRRLANLILREKP</sequence>
<dbReference type="EMBL" id="VLLN01000018">
    <property type="protein sequence ID" value="TWJ18048.1"/>
    <property type="molecule type" value="Genomic_DNA"/>
</dbReference>
<dbReference type="OrthoDB" id="9778554at2"/>
<evidence type="ECO:0000256" key="14">
    <source>
        <dbReference type="SAM" id="MobiDB-lite"/>
    </source>
</evidence>
<comment type="similarity">
    <text evidence="2">Belongs to the GTP-binding SRP family.</text>
</comment>
<keyword evidence="5" id="KW-1003">Cell membrane</keyword>
<evidence type="ECO:0000259" key="16">
    <source>
        <dbReference type="SMART" id="SM00962"/>
    </source>
</evidence>
<dbReference type="GO" id="GO:0005525">
    <property type="term" value="F:GTP binding"/>
    <property type="evidence" value="ECO:0007669"/>
    <property type="project" value="UniProtKB-UniRule"/>
</dbReference>
<evidence type="ECO:0000256" key="10">
    <source>
        <dbReference type="ARBA" id="ARBA00023136"/>
    </source>
</evidence>
<dbReference type="NCBIfam" id="TIGR03499">
    <property type="entry name" value="FlhF"/>
    <property type="match status" value="1"/>
</dbReference>
<evidence type="ECO:0000256" key="11">
    <source>
        <dbReference type="ARBA" id="ARBA00023225"/>
    </source>
</evidence>
<evidence type="ECO:0000313" key="17">
    <source>
        <dbReference type="EMBL" id="TWJ18048.1"/>
    </source>
</evidence>
<dbReference type="InterPro" id="IPR003593">
    <property type="entry name" value="AAA+_ATPase"/>
</dbReference>
<dbReference type="SMART" id="SM00382">
    <property type="entry name" value="AAA"/>
    <property type="match status" value="1"/>
</dbReference>
<evidence type="ECO:0000256" key="12">
    <source>
        <dbReference type="ARBA" id="ARBA00025337"/>
    </source>
</evidence>
<evidence type="ECO:0000256" key="8">
    <source>
        <dbReference type="ARBA" id="ARBA00022927"/>
    </source>
</evidence>
<evidence type="ECO:0000256" key="5">
    <source>
        <dbReference type="ARBA" id="ARBA00022475"/>
    </source>
</evidence>
<dbReference type="InterPro" id="IPR020006">
    <property type="entry name" value="FlhF"/>
</dbReference>
<keyword evidence="17" id="KW-0282">Flagellum</keyword>
<keyword evidence="8" id="KW-0653">Protein transport</keyword>
<evidence type="ECO:0000313" key="18">
    <source>
        <dbReference type="Proteomes" id="UP000319449"/>
    </source>
</evidence>
<keyword evidence="11" id="KW-1006">Bacterial flagellum protein export</keyword>
<dbReference type="PANTHER" id="PTHR43134:SF3">
    <property type="entry name" value="FLAGELLAR BIOSYNTHESIS PROTEIN FLHF"/>
    <property type="match status" value="1"/>
</dbReference>
<feature type="domain" description="SRP54-type proteins GTP-binding" evidence="16">
    <location>
        <begin position="255"/>
        <end position="446"/>
    </location>
</feature>
<dbReference type="Gene3D" id="3.40.50.300">
    <property type="entry name" value="P-loop containing nucleotide triphosphate hydrolases"/>
    <property type="match status" value="1"/>
</dbReference>
<evidence type="ECO:0000256" key="4">
    <source>
        <dbReference type="ARBA" id="ARBA00022448"/>
    </source>
</evidence>
<dbReference type="InterPro" id="IPR027417">
    <property type="entry name" value="P-loop_NTPase"/>
</dbReference>
<comment type="caution">
    <text evidence="17">The sequence shown here is derived from an EMBL/GenBank/DDBJ whole genome shotgun (WGS) entry which is preliminary data.</text>
</comment>
<keyword evidence="9" id="KW-0342">GTP-binding</keyword>
<dbReference type="AlphaFoldDB" id="A0A562VJK1"/>
<gene>
    <name evidence="17" type="ORF">JN12_02809</name>
</gene>
<keyword evidence="4" id="KW-0813">Transport</keyword>
<evidence type="ECO:0000256" key="7">
    <source>
        <dbReference type="ARBA" id="ARBA00022795"/>
    </source>
</evidence>
<evidence type="ECO:0000256" key="6">
    <source>
        <dbReference type="ARBA" id="ARBA00022741"/>
    </source>
</evidence>
<feature type="domain" description="AAA+ ATPase" evidence="15">
    <location>
        <begin position="254"/>
        <end position="401"/>
    </location>
</feature>
<comment type="subcellular location">
    <subcellularLocation>
        <location evidence="1">Cell membrane</location>
        <topology evidence="1">Peripheral membrane protein</topology>
        <orientation evidence="1">Cytoplasmic side</orientation>
    </subcellularLocation>
</comment>
<dbReference type="FunFam" id="3.40.50.300:FF:000695">
    <property type="entry name" value="Flagellar biosynthesis regulator FlhF"/>
    <property type="match status" value="1"/>
</dbReference>
<reference evidence="17 18" key="1">
    <citation type="submission" date="2019-07" db="EMBL/GenBank/DDBJ databases">
        <title>Genomic Encyclopedia of Archaeal and Bacterial Type Strains, Phase II (KMG-II): from individual species to whole genera.</title>
        <authorList>
            <person name="Goeker M."/>
        </authorList>
    </citation>
    <scope>NUCLEOTIDE SEQUENCE [LARGE SCALE GENOMIC DNA]</scope>
    <source>
        <strain evidence="17 18">ATCC BAA-1139</strain>
    </source>
</reference>
<dbReference type="GO" id="GO:0005886">
    <property type="term" value="C:plasma membrane"/>
    <property type="evidence" value="ECO:0007669"/>
    <property type="project" value="UniProtKB-SubCell"/>
</dbReference>
<keyword evidence="18" id="KW-1185">Reference proteome</keyword>
<name>A0A562VJK1_9BACT</name>
<keyword evidence="6" id="KW-0547">Nucleotide-binding</keyword>
<evidence type="ECO:0000256" key="2">
    <source>
        <dbReference type="ARBA" id="ARBA00008531"/>
    </source>
</evidence>
<comment type="function">
    <text evidence="12">Necessary for flagellar biosynthesis. May be involved in translocation of the flagellum.</text>
</comment>
<dbReference type="PANTHER" id="PTHR43134">
    <property type="entry name" value="SIGNAL RECOGNITION PARTICLE RECEPTOR SUBUNIT ALPHA"/>
    <property type="match status" value="1"/>
</dbReference>
<dbReference type="Gene3D" id="1.20.120.1380">
    <property type="entry name" value="Flagellar FlhF biosynthesis protein, N domain"/>
    <property type="match status" value="1"/>
</dbReference>
<dbReference type="SMART" id="SM00962">
    <property type="entry name" value="SRP54"/>
    <property type="match status" value="1"/>
</dbReference>